<evidence type="ECO:0000313" key="3">
    <source>
        <dbReference type="Proteomes" id="UP000594454"/>
    </source>
</evidence>
<dbReference type="Proteomes" id="UP000594454">
    <property type="component" value="Chromosome 4"/>
</dbReference>
<dbReference type="EMBL" id="LR899012">
    <property type="protein sequence ID" value="CAD7087326.1"/>
    <property type="molecule type" value="Genomic_DNA"/>
</dbReference>
<gene>
    <name evidence="2" type="ORF">HERILL_LOCUS10042</name>
</gene>
<sequence length="130" mass="14418">MSEILNNSDEWSIPCFPENEDFEPTPEELESMYVGLDNGNIPELQWKCPGRRAQSPVVKDEPKAPENVEAEPVAAKTDFDFMDDVALPTMRVRSQNTGLKGSAKKKTANFAGVMDALKKQLSQNKEASNS</sequence>
<dbReference type="InterPro" id="IPR028213">
    <property type="entry name" value="PA1"/>
</dbReference>
<feature type="region of interest" description="Disordered" evidence="1">
    <location>
        <begin position="1"/>
        <end position="24"/>
    </location>
</feature>
<dbReference type="OMA" id="WSVECSD"/>
<dbReference type="FunCoup" id="A0A7R8UUK5">
    <property type="interactions" value="15"/>
</dbReference>
<dbReference type="InParanoid" id="A0A7R8UUK5"/>
<accession>A0A7R8UUK5</accession>
<dbReference type="OrthoDB" id="10067843at2759"/>
<keyword evidence="3" id="KW-1185">Reference proteome</keyword>
<reference evidence="2 3" key="1">
    <citation type="submission" date="2020-11" db="EMBL/GenBank/DDBJ databases">
        <authorList>
            <person name="Wallbank WR R."/>
            <person name="Pardo Diaz C."/>
            <person name="Kozak K."/>
            <person name="Martin S."/>
            <person name="Jiggins C."/>
            <person name="Moest M."/>
            <person name="Warren A I."/>
            <person name="Generalovic N T."/>
            <person name="Byers J.R.P. K."/>
            <person name="Montejo-Kovacevich G."/>
            <person name="Yen C E."/>
        </authorList>
    </citation>
    <scope>NUCLEOTIDE SEQUENCE [LARGE SCALE GENOMIC DNA]</scope>
</reference>
<proteinExistence type="predicted"/>
<organism evidence="2 3">
    <name type="scientific">Hermetia illucens</name>
    <name type="common">Black soldier fly</name>
    <dbReference type="NCBI Taxonomy" id="343691"/>
    <lineage>
        <taxon>Eukaryota</taxon>
        <taxon>Metazoa</taxon>
        <taxon>Ecdysozoa</taxon>
        <taxon>Arthropoda</taxon>
        <taxon>Hexapoda</taxon>
        <taxon>Insecta</taxon>
        <taxon>Pterygota</taxon>
        <taxon>Neoptera</taxon>
        <taxon>Endopterygota</taxon>
        <taxon>Diptera</taxon>
        <taxon>Brachycera</taxon>
        <taxon>Stratiomyomorpha</taxon>
        <taxon>Stratiomyidae</taxon>
        <taxon>Hermetiinae</taxon>
        <taxon>Hermetia</taxon>
    </lineage>
</organism>
<dbReference type="Pfam" id="PF15364">
    <property type="entry name" value="PAXIP1_C"/>
    <property type="match status" value="1"/>
</dbReference>
<protein>
    <submittedName>
        <fullName evidence="2">Uncharacterized protein</fullName>
    </submittedName>
</protein>
<evidence type="ECO:0000256" key="1">
    <source>
        <dbReference type="SAM" id="MobiDB-lite"/>
    </source>
</evidence>
<name>A0A7R8UUK5_HERIL</name>
<evidence type="ECO:0000313" key="2">
    <source>
        <dbReference type="EMBL" id="CAD7087326.1"/>
    </source>
</evidence>
<feature type="compositionally biased region" description="Polar residues" evidence="1">
    <location>
        <begin position="1"/>
        <end position="10"/>
    </location>
</feature>
<dbReference type="AlphaFoldDB" id="A0A7R8UUK5"/>